<comment type="caution">
    <text evidence="2">The sequence shown here is derived from an EMBL/GenBank/DDBJ whole genome shotgun (WGS) entry which is preliminary data.</text>
</comment>
<name>A0A3N0XD12_ANAGA</name>
<dbReference type="Proteomes" id="UP000281406">
    <property type="component" value="Unassembled WGS sequence"/>
</dbReference>
<gene>
    <name evidence="2" type="ORF">DPX16_6234</name>
</gene>
<dbReference type="EMBL" id="RJVU01079956">
    <property type="protein sequence ID" value="ROI15223.1"/>
    <property type="molecule type" value="Genomic_DNA"/>
</dbReference>
<evidence type="ECO:0000313" key="3">
    <source>
        <dbReference type="Proteomes" id="UP000281406"/>
    </source>
</evidence>
<accession>A0A3N0XD12</accession>
<evidence type="ECO:0000313" key="2">
    <source>
        <dbReference type="EMBL" id="ROI15223.1"/>
    </source>
</evidence>
<feature type="compositionally biased region" description="Pro residues" evidence="1">
    <location>
        <begin position="161"/>
        <end position="174"/>
    </location>
</feature>
<proteinExistence type="predicted"/>
<organism evidence="2 3">
    <name type="scientific">Anabarilius grahami</name>
    <name type="common">Kanglang fish</name>
    <name type="synonym">Barilius grahami</name>
    <dbReference type="NCBI Taxonomy" id="495550"/>
    <lineage>
        <taxon>Eukaryota</taxon>
        <taxon>Metazoa</taxon>
        <taxon>Chordata</taxon>
        <taxon>Craniata</taxon>
        <taxon>Vertebrata</taxon>
        <taxon>Euteleostomi</taxon>
        <taxon>Actinopterygii</taxon>
        <taxon>Neopterygii</taxon>
        <taxon>Teleostei</taxon>
        <taxon>Ostariophysi</taxon>
        <taxon>Cypriniformes</taxon>
        <taxon>Xenocyprididae</taxon>
        <taxon>Xenocypridinae</taxon>
        <taxon>Xenocypridinae incertae sedis</taxon>
        <taxon>Anabarilius</taxon>
    </lineage>
</organism>
<feature type="region of interest" description="Disordered" evidence="1">
    <location>
        <begin position="1"/>
        <end position="31"/>
    </location>
</feature>
<reference evidence="2 3" key="1">
    <citation type="submission" date="2018-10" db="EMBL/GenBank/DDBJ databases">
        <title>Genome assembly for a Yunnan-Guizhou Plateau 3E fish, Anabarilius grahami (Regan), and its evolutionary and genetic applications.</title>
        <authorList>
            <person name="Jiang W."/>
        </authorList>
    </citation>
    <scope>NUCLEOTIDE SEQUENCE [LARGE SCALE GENOMIC DNA]</scope>
    <source>
        <strain evidence="2">AG-KIZ</strain>
        <tissue evidence="2">Muscle</tissue>
    </source>
</reference>
<feature type="compositionally biased region" description="Polar residues" evidence="1">
    <location>
        <begin position="19"/>
        <end position="31"/>
    </location>
</feature>
<protein>
    <submittedName>
        <fullName evidence="2">Uncharacterized protein</fullName>
    </submittedName>
</protein>
<keyword evidence="3" id="KW-1185">Reference proteome</keyword>
<feature type="region of interest" description="Disordered" evidence="1">
    <location>
        <begin position="147"/>
        <end position="174"/>
    </location>
</feature>
<evidence type="ECO:0000256" key="1">
    <source>
        <dbReference type="SAM" id="MobiDB-lite"/>
    </source>
</evidence>
<dbReference type="AlphaFoldDB" id="A0A3N0XD12"/>
<sequence length="174" mass="19430">MPSCSRDLTPGQHTVHLQEAQSVSQGETTTNEVHPLMPGFRNCLSCRLWCLIDCTLRETRSADDTPSTPFFFAGVKIIRTDRGLSSEQWNDLRRELSSGLKQIISSVFKKEDCTVRVSIKVYEGDVKEPCAFKDLIDKPDCEIKIKSRDTQDMITEGTGTPSPPNPPISPHPLP</sequence>